<dbReference type="HOGENOM" id="CLU_113690_0_0_14"/>
<sequence>MPSFSKILLGSVAAGGVGTGGVMTLRHFSNKEESIKEALKGEDIELISSLAIPKAQYELEYESDKDLIKKEINYQGDKKDEGGAKLKEWCDSKILLPSKDNGDLISKIKKWCSIRTVSNQLSRAGKTLLTASSKADNWNKALQEVKKVKKDRTKVGLDGNWDQNTDTNDINTMKTWCTGKGDEKFLATNKESIYDIVESWCSVNTTNYVN</sequence>
<dbReference type="Proteomes" id="UP000008637">
    <property type="component" value="Chromosome"/>
</dbReference>
<gene>
    <name evidence="1" type="ORF">HF1_13190</name>
</gene>
<dbReference type="KEGG" id="mha:HF1_13190"/>
<dbReference type="AlphaFoldDB" id="E8ZJK6"/>
<dbReference type="OrthoDB" id="9780991at2"/>
<proteinExistence type="predicted"/>
<evidence type="ECO:0000313" key="2">
    <source>
        <dbReference type="Proteomes" id="UP000008637"/>
    </source>
</evidence>
<evidence type="ECO:0000313" key="1">
    <source>
        <dbReference type="EMBL" id="CBY93327.1"/>
    </source>
</evidence>
<keyword evidence="2" id="KW-1185">Reference proteome</keyword>
<protein>
    <submittedName>
        <fullName evidence="1">Uncharacterized protein</fullName>
    </submittedName>
</protein>
<name>E8ZJK6_MYCHL</name>
<reference evidence="1 2" key="1">
    <citation type="journal article" date="2011" name="J. Bacteriol.">
        <title>Complete genome sequence of Mycoplasma haemofelis, a hemotropic mycoplasma.</title>
        <authorList>
            <person name="Barker E.N."/>
            <person name="Helps C.R."/>
            <person name="Peters I.R."/>
            <person name="Darby A.C."/>
            <person name="Radford A.D."/>
            <person name="Tasker S."/>
        </authorList>
    </citation>
    <scope>NUCLEOTIDE SEQUENCE [LARGE SCALE GENOMIC DNA]</scope>
    <source>
        <strain evidence="1 2">Langford 1</strain>
    </source>
</reference>
<accession>E8ZJK6</accession>
<organism evidence="1 2">
    <name type="scientific">Mycoplasma haemofelis (strain Langford 1)</name>
    <name type="common">Haemobartonella felis</name>
    <dbReference type="NCBI Taxonomy" id="941640"/>
    <lineage>
        <taxon>Bacteria</taxon>
        <taxon>Bacillati</taxon>
        <taxon>Mycoplasmatota</taxon>
        <taxon>Mollicutes</taxon>
        <taxon>Mycoplasmataceae</taxon>
        <taxon>Mycoplasma</taxon>
    </lineage>
</organism>
<dbReference type="EMBL" id="FR773153">
    <property type="protein sequence ID" value="CBY93327.1"/>
    <property type="molecule type" value="Genomic_DNA"/>
</dbReference>